<dbReference type="Proteomes" id="UP000287033">
    <property type="component" value="Unassembled WGS sequence"/>
</dbReference>
<proteinExistence type="predicted"/>
<dbReference type="AlphaFoldDB" id="A0A401TSL0"/>
<keyword evidence="2" id="KW-1185">Reference proteome</keyword>
<organism evidence="1 2">
    <name type="scientific">Chiloscyllium punctatum</name>
    <name type="common">Brownbanded bambooshark</name>
    <name type="synonym">Hemiscyllium punctatum</name>
    <dbReference type="NCBI Taxonomy" id="137246"/>
    <lineage>
        <taxon>Eukaryota</taxon>
        <taxon>Metazoa</taxon>
        <taxon>Chordata</taxon>
        <taxon>Craniata</taxon>
        <taxon>Vertebrata</taxon>
        <taxon>Chondrichthyes</taxon>
        <taxon>Elasmobranchii</taxon>
        <taxon>Galeomorphii</taxon>
        <taxon>Galeoidea</taxon>
        <taxon>Orectolobiformes</taxon>
        <taxon>Hemiscylliidae</taxon>
        <taxon>Chiloscyllium</taxon>
    </lineage>
</organism>
<sequence length="87" mass="9717">AAARLGQRLYSGRCATGSAPVLRALRDRDCACTRMELTDVSTMLVRSQVRVISLVCPLPELLRVPSRRMAYLLPRVRMGNSRSPLFL</sequence>
<dbReference type="EMBL" id="BEZZ01169607">
    <property type="protein sequence ID" value="GCC45612.1"/>
    <property type="molecule type" value="Genomic_DNA"/>
</dbReference>
<evidence type="ECO:0000313" key="1">
    <source>
        <dbReference type="EMBL" id="GCC45612.1"/>
    </source>
</evidence>
<feature type="non-terminal residue" evidence="1">
    <location>
        <position position="1"/>
    </location>
</feature>
<protein>
    <submittedName>
        <fullName evidence="1">Uncharacterized protein</fullName>
    </submittedName>
</protein>
<comment type="caution">
    <text evidence="1">The sequence shown here is derived from an EMBL/GenBank/DDBJ whole genome shotgun (WGS) entry which is preliminary data.</text>
</comment>
<accession>A0A401TSL0</accession>
<reference evidence="1 2" key="1">
    <citation type="journal article" date="2018" name="Nat. Ecol. Evol.">
        <title>Shark genomes provide insights into elasmobranch evolution and the origin of vertebrates.</title>
        <authorList>
            <person name="Hara Y"/>
            <person name="Yamaguchi K"/>
            <person name="Onimaru K"/>
            <person name="Kadota M"/>
            <person name="Koyanagi M"/>
            <person name="Keeley SD"/>
            <person name="Tatsumi K"/>
            <person name="Tanaka K"/>
            <person name="Motone F"/>
            <person name="Kageyama Y"/>
            <person name="Nozu R"/>
            <person name="Adachi N"/>
            <person name="Nishimura O"/>
            <person name="Nakagawa R"/>
            <person name="Tanegashima C"/>
            <person name="Kiyatake I"/>
            <person name="Matsumoto R"/>
            <person name="Murakumo K"/>
            <person name="Nishida K"/>
            <person name="Terakita A"/>
            <person name="Kuratani S"/>
            <person name="Sato K"/>
            <person name="Hyodo S Kuraku.S."/>
        </authorList>
    </citation>
    <scope>NUCLEOTIDE SEQUENCE [LARGE SCALE GENOMIC DNA]</scope>
</reference>
<name>A0A401TSL0_CHIPU</name>
<evidence type="ECO:0000313" key="2">
    <source>
        <dbReference type="Proteomes" id="UP000287033"/>
    </source>
</evidence>
<gene>
    <name evidence="1" type="ORF">chiPu_0029901</name>
</gene>